<dbReference type="GO" id="GO:0000463">
    <property type="term" value="P:maturation of LSU-rRNA from tricistronic rRNA transcript (SSU-rRNA, 5.8S rRNA, LSU-rRNA)"/>
    <property type="evidence" value="ECO:0007669"/>
    <property type="project" value="InterPro"/>
</dbReference>
<dbReference type="GO" id="GO:0006412">
    <property type="term" value="P:translation"/>
    <property type="evidence" value="ECO:0007669"/>
    <property type="project" value="InterPro"/>
</dbReference>
<dbReference type="InterPro" id="IPR045059">
    <property type="entry name" value="Ribosomal_uL29_euk"/>
</dbReference>
<dbReference type="Gene3D" id="1.10.287.310">
    <property type="match status" value="1"/>
</dbReference>
<protein>
    <recommendedName>
        <fullName evidence="1">Large ribosomal subunit protein uL29</fullName>
    </recommendedName>
</protein>
<dbReference type="GO" id="GO:0022625">
    <property type="term" value="C:cytosolic large ribosomal subunit"/>
    <property type="evidence" value="ECO:0007669"/>
    <property type="project" value="InterPro"/>
</dbReference>
<evidence type="ECO:0000313" key="3">
    <source>
        <dbReference type="Ensembl" id="ENSPSMP00000016631.1"/>
    </source>
</evidence>
<evidence type="ECO:0000256" key="2">
    <source>
        <dbReference type="SAM" id="Coils"/>
    </source>
</evidence>
<feature type="coiled-coil region" evidence="2">
    <location>
        <begin position="6"/>
        <end position="33"/>
    </location>
</feature>
<keyword evidence="2" id="KW-0175">Coiled coil</keyword>
<dbReference type="InterPro" id="IPR036049">
    <property type="entry name" value="Ribosomal_uL29_sf"/>
</dbReference>
<evidence type="ECO:0000256" key="1">
    <source>
        <dbReference type="ARBA" id="ARBA00035204"/>
    </source>
</evidence>
<dbReference type="GO" id="GO:0003735">
    <property type="term" value="F:structural constituent of ribosome"/>
    <property type="evidence" value="ECO:0007669"/>
    <property type="project" value="InterPro"/>
</dbReference>
<reference evidence="3" key="2">
    <citation type="submission" date="2025-09" db="UniProtKB">
        <authorList>
            <consortium name="Ensembl"/>
        </authorList>
    </citation>
    <scope>IDENTIFICATION</scope>
</reference>
<keyword evidence="4" id="KW-1185">Reference proteome</keyword>
<name>A0A8C8ZFP5_PROSS</name>
<reference evidence="3" key="1">
    <citation type="submission" date="2025-08" db="UniProtKB">
        <authorList>
            <consortium name="Ensembl"/>
        </authorList>
    </citation>
    <scope>IDENTIFICATION</scope>
</reference>
<organism evidence="3 4">
    <name type="scientific">Prolemur simus</name>
    <name type="common">Greater bamboo lemur</name>
    <name type="synonym">Hapalemur simus</name>
    <dbReference type="NCBI Taxonomy" id="1328070"/>
    <lineage>
        <taxon>Eukaryota</taxon>
        <taxon>Metazoa</taxon>
        <taxon>Chordata</taxon>
        <taxon>Craniata</taxon>
        <taxon>Vertebrata</taxon>
        <taxon>Euteleostomi</taxon>
        <taxon>Mammalia</taxon>
        <taxon>Eutheria</taxon>
        <taxon>Euarchontoglires</taxon>
        <taxon>Primates</taxon>
        <taxon>Strepsirrhini</taxon>
        <taxon>Lemuriformes</taxon>
        <taxon>Lemuridae</taxon>
        <taxon>Prolemur</taxon>
    </lineage>
</organism>
<evidence type="ECO:0000313" key="4">
    <source>
        <dbReference type="Proteomes" id="UP000694414"/>
    </source>
</evidence>
<dbReference type="Ensembl" id="ENSPSMT00000019328.1">
    <property type="protein sequence ID" value="ENSPSMP00000016631.1"/>
    <property type="gene ID" value="ENSPSMG00000011843.1"/>
</dbReference>
<accession>A0A8C8ZFP5</accession>
<dbReference type="GO" id="GO:0003729">
    <property type="term" value="F:mRNA binding"/>
    <property type="evidence" value="ECO:0007669"/>
    <property type="project" value="TreeGrafter"/>
</dbReference>
<dbReference type="PANTHER" id="PTHR45722:SF2">
    <property type="entry name" value="LARGE RIBOSOMAL SUBUNIT PROTEIN UL29-RELATED"/>
    <property type="match status" value="1"/>
</dbReference>
<proteinExistence type="predicted"/>
<dbReference type="AlphaFoldDB" id="A0A8C8ZFP5"/>
<sequence>VAKIKAQDLHSKNEELLQQLDLLKVELSQLHVTEVTGGMGSKLSESRAVCSPPPLFLLSVVNQTQKETLRMSHKDKKYKSLDLQPKKACAYFYSA</sequence>
<dbReference type="Proteomes" id="UP000694414">
    <property type="component" value="Unplaced"/>
</dbReference>
<dbReference type="PANTHER" id="PTHR45722">
    <property type="entry name" value="60S RIBOSOMAL PROTEIN L35"/>
    <property type="match status" value="1"/>
</dbReference>
<dbReference type="GeneTree" id="ENSGT01150000288724"/>